<dbReference type="Pfam" id="PF04082">
    <property type="entry name" value="Fungal_trans"/>
    <property type="match status" value="1"/>
</dbReference>
<evidence type="ECO:0000256" key="6">
    <source>
        <dbReference type="SAM" id="MobiDB-lite"/>
    </source>
</evidence>
<dbReference type="InterPro" id="IPR051089">
    <property type="entry name" value="prtT"/>
</dbReference>
<dbReference type="PANTHER" id="PTHR31845">
    <property type="entry name" value="FINGER DOMAIN PROTEIN, PUTATIVE-RELATED"/>
    <property type="match status" value="1"/>
</dbReference>
<feature type="region of interest" description="Disordered" evidence="6">
    <location>
        <begin position="27"/>
        <end position="60"/>
    </location>
</feature>
<sequence>MPGPARKRQKTAHKVAELEKKINALTQSLLAKSQPGPTPQPSPIVADGNQSAKESFKDSPEERANFALFPKSATPAPLLPQVKTDDADYEDVIDRGIVSFAVADRIFDKFNNELNPQFPLIAFPPGTTAASVRRSRPMLFLAILTAGCITVVPEIHAELMEESARQFSHRVFFLFARSVDLVQALLVTTTWAGKHKLAKDIGFNQYIHSAIVMAHDLGLSKRLKTPLTKDPVEQAELRRTWVACYWCGMCVSTILRHPAMIHNTPYLQECLAFLEESPAAQPLDKTLCCLVKAAAIMEDVARSFHMTDPASVIRVEDSSTQYALKVFEQRIDDWEKASKAYMTPGLHSLTGATISLYAHEIALHTDHNIDDFRPPTNRPGEAEDQRATNDFVTPLHCESISKCVVAMKQIFDTFTNMFSPSAFRQLPCLSMVWTAYCAVAMIRLDGALRATESKYADIFLPDLNVDVYLDSIVSKLSIVASQSPASAPPTLFHQAFQKLKLWHQYRISGTLPADYERSMDVEHGMYTVKNSVDKFAEEQGFPNNPQALDKTEIPSRGLGVGTTGLGAASNQFRHRQQGVNNAYMPISNAQTGFDTQGGSWLTNSNLPIDASMFENQDWNFSLADWNNFEASMVQPAEGTWLGYLL</sequence>
<dbReference type="InterPro" id="IPR007219">
    <property type="entry name" value="XnlR_reg_dom"/>
</dbReference>
<feature type="domain" description="Xylanolytic transcriptional activator regulatory" evidence="7">
    <location>
        <begin position="125"/>
        <end position="264"/>
    </location>
</feature>
<keyword evidence="4" id="KW-0804">Transcription</keyword>
<dbReference type="GO" id="GO:0008270">
    <property type="term" value="F:zinc ion binding"/>
    <property type="evidence" value="ECO:0007669"/>
    <property type="project" value="InterPro"/>
</dbReference>
<organism evidence="8 9">
    <name type="scientific">Lithohypha guttulata</name>
    <dbReference type="NCBI Taxonomy" id="1690604"/>
    <lineage>
        <taxon>Eukaryota</taxon>
        <taxon>Fungi</taxon>
        <taxon>Dikarya</taxon>
        <taxon>Ascomycota</taxon>
        <taxon>Pezizomycotina</taxon>
        <taxon>Eurotiomycetes</taxon>
        <taxon>Chaetothyriomycetidae</taxon>
        <taxon>Chaetothyriales</taxon>
        <taxon>Trichomeriaceae</taxon>
        <taxon>Lithohypha</taxon>
    </lineage>
</organism>
<dbReference type="Proteomes" id="UP001309876">
    <property type="component" value="Unassembled WGS sequence"/>
</dbReference>
<proteinExistence type="predicted"/>
<keyword evidence="2" id="KW-0805">Transcription regulation</keyword>
<protein>
    <recommendedName>
        <fullName evidence="7">Xylanolytic transcriptional activator regulatory domain-containing protein</fullName>
    </recommendedName>
</protein>
<evidence type="ECO:0000256" key="1">
    <source>
        <dbReference type="ARBA" id="ARBA00004123"/>
    </source>
</evidence>
<dbReference type="CDD" id="cd12148">
    <property type="entry name" value="fungal_TF_MHR"/>
    <property type="match status" value="1"/>
</dbReference>
<accession>A0AAN7SXR2</accession>
<name>A0AAN7SXR2_9EURO</name>
<dbReference type="GO" id="GO:0006351">
    <property type="term" value="P:DNA-templated transcription"/>
    <property type="evidence" value="ECO:0007669"/>
    <property type="project" value="InterPro"/>
</dbReference>
<evidence type="ECO:0000259" key="7">
    <source>
        <dbReference type="Pfam" id="PF04082"/>
    </source>
</evidence>
<keyword evidence="9" id="KW-1185">Reference proteome</keyword>
<dbReference type="EMBL" id="JAVRRJ010000005">
    <property type="protein sequence ID" value="KAK5084333.1"/>
    <property type="molecule type" value="Genomic_DNA"/>
</dbReference>
<keyword evidence="3" id="KW-0238">DNA-binding</keyword>
<evidence type="ECO:0000256" key="4">
    <source>
        <dbReference type="ARBA" id="ARBA00023163"/>
    </source>
</evidence>
<comment type="caution">
    <text evidence="8">The sequence shown here is derived from an EMBL/GenBank/DDBJ whole genome shotgun (WGS) entry which is preliminary data.</text>
</comment>
<evidence type="ECO:0000256" key="5">
    <source>
        <dbReference type="ARBA" id="ARBA00023242"/>
    </source>
</evidence>
<keyword evidence="5" id="KW-0539">Nucleus</keyword>
<comment type="subcellular location">
    <subcellularLocation>
        <location evidence="1">Nucleus</location>
    </subcellularLocation>
</comment>
<evidence type="ECO:0000256" key="3">
    <source>
        <dbReference type="ARBA" id="ARBA00023125"/>
    </source>
</evidence>
<dbReference type="GO" id="GO:0005634">
    <property type="term" value="C:nucleus"/>
    <property type="evidence" value="ECO:0007669"/>
    <property type="project" value="UniProtKB-SubCell"/>
</dbReference>
<evidence type="ECO:0000256" key="2">
    <source>
        <dbReference type="ARBA" id="ARBA00023015"/>
    </source>
</evidence>
<dbReference type="AlphaFoldDB" id="A0AAN7SXR2"/>
<gene>
    <name evidence="8" type="ORF">LTR05_005409</name>
</gene>
<dbReference type="GO" id="GO:0000981">
    <property type="term" value="F:DNA-binding transcription factor activity, RNA polymerase II-specific"/>
    <property type="evidence" value="ECO:0007669"/>
    <property type="project" value="TreeGrafter"/>
</dbReference>
<dbReference type="GO" id="GO:0000976">
    <property type="term" value="F:transcription cis-regulatory region binding"/>
    <property type="evidence" value="ECO:0007669"/>
    <property type="project" value="TreeGrafter"/>
</dbReference>
<evidence type="ECO:0000313" key="9">
    <source>
        <dbReference type="Proteomes" id="UP001309876"/>
    </source>
</evidence>
<evidence type="ECO:0000313" key="8">
    <source>
        <dbReference type="EMBL" id="KAK5084333.1"/>
    </source>
</evidence>
<reference evidence="8 9" key="1">
    <citation type="submission" date="2023-08" db="EMBL/GenBank/DDBJ databases">
        <title>Black Yeasts Isolated from many extreme environments.</title>
        <authorList>
            <person name="Coleine C."/>
            <person name="Stajich J.E."/>
            <person name="Selbmann L."/>
        </authorList>
    </citation>
    <scope>NUCLEOTIDE SEQUENCE [LARGE SCALE GENOMIC DNA]</scope>
    <source>
        <strain evidence="8 9">CCFEE 5910</strain>
    </source>
</reference>
<dbReference type="PANTHER" id="PTHR31845:SF39">
    <property type="entry name" value="TRANSCRIPTION FACTOR PBCR-RELATED"/>
    <property type="match status" value="1"/>
</dbReference>